<accession>A0ABP1J6M4</accession>
<keyword evidence="2" id="KW-1185">Reference proteome</keyword>
<dbReference type="EMBL" id="CAXDID020000117">
    <property type="protein sequence ID" value="CAL6030712.1"/>
    <property type="molecule type" value="Genomic_DNA"/>
</dbReference>
<reference evidence="1 2" key="1">
    <citation type="submission" date="2024-07" db="EMBL/GenBank/DDBJ databases">
        <authorList>
            <person name="Akdeniz Z."/>
        </authorList>
    </citation>
    <scope>NUCLEOTIDE SEQUENCE [LARGE SCALE GENOMIC DNA]</scope>
</reference>
<sequence length="227" mass="26133">MTCHLQVQRISDYDSDMKAVRLTTAVQALLWILRDILQQDTILITQKTLCHFSSRQTCVKIELTKVRKEGSSTQIHVHFIMEAYLNITEAKLDSAFVGPRVCENEFRILRGSLRHLAAFSICFIFQKYTDAQDQTKSHSSILSAIVHLVKLKVSQSGFAECTQGALYFSVNSALLKQSKQNIFSHVYNRSHSYYLHLQQWRYTTESAFTNIVHISVTSYLKLNTLEY</sequence>
<name>A0ABP1J6M4_9EUKA</name>
<gene>
    <name evidence="1" type="ORF">HINF_LOCUS33589</name>
</gene>
<comment type="caution">
    <text evidence="1">The sequence shown here is derived from an EMBL/GenBank/DDBJ whole genome shotgun (WGS) entry which is preliminary data.</text>
</comment>
<organism evidence="1 2">
    <name type="scientific">Hexamita inflata</name>
    <dbReference type="NCBI Taxonomy" id="28002"/>
    <lineage>
        <taxon>Eukaryota</taxon>
        <taxon>Metamonada</taxon>
        <taxon>Diplomonadida</taxon>
        <taxon>Hexamitidae</taxon>
        <taxon>Hexamitinae</taxon>
        <taxon>Hexamita</taxon>
    </lineage>
</organism>
<evidence type="ECO:0000313" key="1">
    <source>
        <dbReference type="EMBL" id="CAL6030712.1"/>
    </source>
</evidence>
<proteinExistence type="predicted"/>
<protein>
    <submittedName>
        <fullName evidence="1">Hypothetical_protein</fullName>
    </submittedName>
</protein>
<dbReference type="Proteomes" id="UP001642409">
    <property type="component" value="Unassembled WGS sequence"/>
</dbReference>
<evidence type="ECO:0000313" key="2">
    <source>
        <dbReference type="Proteomes" id="UP001642409"/>
    </source>
</evidence>